<evidence type="ECO:0000256" key="6">
    <source>
        <dbReference type="SAM" id="MobiDB-lite"/>
    </source>
</evidence>
<proteinExistence type="predicted"/>
<dbReference type="Pfam" id="PF13640">
    <property type="entry name" value="2OG-FeII_Oxy_3"/>
    <property type="match status" value="1"/>
</dbReference>
<name>A0A9N8HDA6_9STRA</name>
<reference evidence="9" key="1">
    <citation type="submission" date="2020-06" db="EMBL/GenBank/DDBJ databases">
        <authorList>
            <consortium name="Plant Systems Biology data submission"/>
        </authorList>
    </citation>
    <scope>NUCLEOTIDE SEQUENCE</scope>
    <source>
        <strain evidence="9">D6</strain>
    </source>
</reference>
<keyword evidence="5" id="KW-0408">Iron</keyword>
<protein>
    <submittedName>
        <fullName evidence="9">Prolyl 4-hydroxylase</fullName>
    </submittedName>
</protein>
<evidence type="ECO:0000256" key="4">
    <source>
        <dbReference type="ARBA" id="ARBA00023002"/>
    </source>
</evidence>
<evidence type="ECO:0000313" key="9">
    <source>
        <dbReference type="EMBL" id="CAB9508572.1"/>
    </source>
</evidence>
<dbReference type="EMBL" id="CAICTM010000351">
    <property type="protein sequence ID" value="CAB9508572.1"/>
    <property type="molecule type" value="Genomic_DNA"/>
</dbReference>
<keyword evidence="4" id="KW-0560">Oxidoreductase</keyword>
<accession>A0A9N8HDA6</accession>
<dbReference type="GO" id="GO:0005783">
    <property type="term" value="C:endoplasmic reticulum"/>
    <property type="evidence" value="ECO:0007669"/>
    <property type="project" value="TreeGrafter"/>
</dbReference>
<dbReference type="Gene3D" id="2.60.40.780">
    <property type="entry name" value="von Hippel-Lindau disease tumour suppressor, beta domain"/>
    <property type="match status" value="1"/>
</dbReference>
<dbReference type="GO" id="GO:0031418">
    <property type="term" value="F:L-ascorbic acid binding"/>
    <property type="evidence" value="ECO:0007669"/>
    <property type="project" value="InterPro"/>
</dbReference>
<sequence length="448" mass="49613">MMKLISWAVICAALLPSAGAGGPHNVMISNDSEEGIVVDWFNPSTGKPMVFSRLGQGESVRVNSFVNHTFLLRADGDNCTTEELCRYSTVVITDNDDQVIKVREGLEVEHRDSSTKAQYAAADIVQNCRDISKEQLAAGHSSDRVMKQMLSCVEGKTAETLEQLSERVSTETRLREHMSGNLENYTCADEKIETTVAEKFKDWEHQNVTRKIHLLHERKASKIHLVENFISPEECAAIEAAAKPILHRGTVADGKGGSRLSDHRKAMQAGIRIPFEEEGTGSQGEHIANLFRRIYAYTNNATGYGIEVDGQEDLMSIQYFGRGKDDKSPDNYRPHGDGDIDGRPHKRGGRVATMVCYCTADNLVGGGTNFGNANVFVKPKVGAAAFFSYLDSETRLHDTGFTSHSGCPVVEGVKRIAVHWMRIGVNKEMPWDSFNTLNIHKSECEEEE</sequence>
<dbReference type="PANTHER" id="PTHR10869:SF226">
    <property type="entry name" value="PROLYL 4-HYDROXYLASE ALPHA SUBUNIT DOMAIN-CONTAINING PROTEIN"/>
    <property type="match status" value="1"/>
</dbReference>
<organism evidence="9 10">
    <name type="scientific">Seminavis robusta</name>
    <dbReference type="NCBI Taxonomy" id="568900"/>
    <lineage>
        <taxon>Eukaryota</taxon>
        <taxon>Sar</taxon>
        <taxon>Stramenopiles</taxon>
        <taxon>Ochrophyta</taxon>
        <taxon>Bacillariophyta</taxon>
        <taxon>Bacillariophyceae</taxon>
        <taxon>Bacillariophycidae</taxon>
        <taxon>Naviculales</taxon>
        <taxon>Naviculaceae</taxon>
        <taxon>Seminavis</taxon>
    </lineage>
</organism>
<dbReference type="FunFam" id="2.60.120.620:FF:000075">
    <property type="entry name" value="Predicted protein"/>
    <property type="match status" value="1"/>
</dbReference>
<evidence type="ECO:0000259" key="8">
    <source>
        <dbReference type="SMART" id="SM00702"/>
    </source>
</evidence>
<evidence type="ECO:0000256" key="5">
    <source>
        <dbReference type="ARBA" id="ARBA00023004"/>
    </source>
</evidence>
<dbReference type="GO" id="GO:0004656">
    <property type="term" value="F:procollagen-proline 4-dioxygenase activity"/>
    <property type="evidence" value="ECO:0007669"/>
    <property type="project" value="TreeGrafter"/>
</dbReference>
<evidence type="ECO:0000313" key="10">
    <source>
        <dbReference type="Proteomes" id="UP001153069"/>
    </source>
</evidence>
<feature type="compositionally biased region" description="Basic and acidic residues" evidence="6">
    <location>
        <begin position="325"/>
        <end position="343"/>
    </location>
</feature>
<dbReference type="AlphaFoldDB" id="A0A9N8HDA6"/>
<dbReference type="GO" id="GO:0005506">
    <property type="term" value="F:iron ion binding"/>
    <property type="evidence" value="ECO:0007669"/>
    <property type="project" value="InterPro"/>
</dbReference>
<evidence type="ECO:0000256" key="3">
    <source>
        <dbReference type="ARBA" id="ARBA00022964"/>
    </source>
</evidence>
<dbReference type="OrthoDB" id="420380at2759"/>
<dbReference type="Proteomes" id="UP001153069">
    <property type="component" value="Unassembled WGS sequence"/>
</dbReference>
<evidence type="ECO:0000256" key="1">
    <source>
        <dbReference type="ARBA" id="ARBA00001961"/>
    </source>
</evidence>
<keyword evidence="7" id="KW-0732">Signal</keyword>
<comment type="caution">
    <text evidence="9">The sequence shown here is derived from an EMBL/GenBank/DDBJ whole genome shotgun (WGS) entry which is preliminary data.</text>
</comment>
<dbReference type="InterPro" id="IPR045054">
    <property type="entry name" value="P4HA-like"/>
</dbReference>
<gene>
    <name evidence="9" type="ORF">SEMRO_352_G124270.1</name>
</gene>
<keyword evidence="2" id="KW-0479">Metal-binding</keyword>
<dbReference type="InterPro" id="IPR036208">
    <property type="entry name" value="VHL_sf"/>
</dbReference>
<feature type="chain" id="PRO_5040242757" evidence="7">
    <location>
        <begin position="21"/>
        <end position="448"/>
    </location>
</feature>
<dbReference type="InterPro" id="IPR006620">
    <property type="entry name" value="Pro_4_hyd_alph"/>
</dbReference>
<dbReference type="InterPro" id="IPR037140">
    <property type="entry name" value="VHL_beta_dom_sf"/>
</dbReference>
<keyword evidence="3" id="KW-0223">Dioxygenase</keyword>
<dbReference type="PANTHER" id="PTHR10869">
    <property type="entry name" value="PROLYL 4-HYDROXYLASE ALPHA SUBUNIT"/>
    <property type="match status" value="1"/>
</dbReference>
<evidence type="ECO:0000256" key="2">
    <source>
        <dbReference type="ARBA" id="ARBA00022723"/>
    </source>
</evidence>
<evidence type="ECO:0000256" key="7">
    <source>
        <dbReference type="SAM" id="SignalP"/>
    </source>
</evidence>
<dbReference type="SMART" id="SM00702">
    <property type="entry name" value="P4Hc"/>
    <property type="match status" value="1"/>
</dbReference>
<feature type="region of interest" description="Disordered" evidence="6">
    <location>
        <begin position="325"/>
        <end position="345"/>
    </location>
</feature>
<dbReference type="SUPFAM" id="SSF49468">
    <property type="entry name" value="VHL"/>
    <property type="match status" value="1"/>
</dbReference>
<dbReference type="Gene3D" id="2.60.120.620">
    <property type="entry name" value="q2cbj1_9rhob like domain"/>
    <property type="match status" value="1"/>
</dbReference>
<keyword evidence="10" id="KW-1185">Reference proteome</keyword>
<comment type="cofactor">
    <cofactor evidence="1">
        <name>L-ascorbate</name>
        <dbReference type="ChEBI" id="CHEBI:38290"/>
    </cofactor>
</comment>
<dbReference type="InterPro" id="IPR044862">
    <property type="entry name" value="Pro_4_hyd_alph_FE2OG_OXY"/>
</dbReference>
<feature type="domain" description="Prolyl 4-hydroxylase alpha subunit" evidence="8">
    <location>
        <begin position="221"/>
        <end position="422"/>
    </location>
</feature>
<feature type="signal peptide" evidence="7">
    <location>
        <begin position="1"/>
        <end position="20"/>
    </location>
</feature>